<protein>
    <submittedName>
        <fullName evidence="2">Uncharacterized protein</fullName>
    </submittedName>
</protein>
<dbReference type="EMBL" id="JBHTHX010000001">
    <property type="protein sequence ID" value="MFD0882959.1"/>
    <property type="molecule type" value="Genomic_DNA"/>
</dbReference>
<evidence type="ECO:0000313" key="3">
    <source>
        <dbReference type="Proteomes" id="UP001597024"/>
    </source>
</evidence>
<comment type="caution">
    <text evidence="2">The sequence shown here is derived from an EMBL/GenBank/DDBJ whole genome shotgun (WGS) entry which is preliminary data.</text>
</comment>
<proteinExistence type="predicted"/>
<keyword evidence="3" id="KW-1185">Reference proteome</keyword>
<organism evidence="2 3">
    <name type="scientific">Streptosporangium algeriense</name>
    <dbReference type="NCBI Taxonomy" id="1682748"/>
    <lineage>
        <taxon>Bacteria</taxon>
        <taxon>Bacillati</taxon>
        <taxon>Actinomycetota</taxon>
        <taxon>Actinomycetes</taxon>
        <taxon>Streptosporangiales</taxon>
        <taxon>Streptosporangiaceae</taxon>
        <taxon>Streptosporangium</taxon>
    </lineage>
</organism>
<gene>
    <name evidence="2" type="ORF">ACFQ08_00035</name>
</gene>
<name>A0ABW3DIE4_9ACTN</name>
<feature type="compositionally biased region" description="Basic and acidic residues" evidence="1">
    <location>
        <begin position="43"/>
        <end position="66"/>
    </location>
</feature>
<evidence type="ECO:0000313" key="2">
    <source>
        <dbReference type="EMBL" id="MFD0882959.1"/>
    </source>
</evidence>
<dbReference type="Proteomes" id="UP001597024">
    <property type="component" value="Unassembled WGS sequence"/>
</dbReference>
<evidence type="ECO:0000256" key="1">
    <source>
        <dbReference type="SAM" id="MobiDB-lite"/>
    </source>
</evidence>
<feature type="region of interest" description="Disordered" evidence="1">
    <location>
        <begin position="43"/>
        <end position="74"/>
    </location>
</feature>
<sequence>MNERTGTCWMLNAPGTQSTANLLQGADIGQAVNWLAERHPDLSPERAAEASERMPHDRCDVSRVGRDQTPGFIP</sequence>
<accession>A0ABW3DIE4</accession>
<reference evidence="3" key="1">
    <citation type="journal article" date="2019" name="Int. J. Syst. Evol. Microbiol.">
        <title>The Global Catalogue of Microorganisms (GCM) 10K type strain sequencing project: providing services to taxonomists for standard genome sequencing and annotation.</title>
        <authorList>
            <consortium name="The Broad Institute Genomics Platform"/>
            <consortium name="The Broad Institute Genome Sequencing Center for Infectious Disease"/>
            <person name="Wu L."/>
            <person name="Ma J."/>
        </authorList>
    </citation>
    <scope>NUCLEOTIDE SEQUENCE [LARGE SCALE GENOMIC DNA]</scope>
    <source>
        <strain evidence="3">CCUG 62974</strain>
    </source>
</reference>